<dbReference type="RefSeq" id="WP_377167923.1">
    <property type="nucleotide sequence ID" value="NZ_JBHTJC010000001.1"/>
</dbReference>
<feature type="compositionally biased region" description="Basic and acidic residues" evidence="1">
    <location>
        <begin position="60"/>
        <end position="71"/>
    </location>
</feature>
<keyword evidence="3" id="KW-1185">Reference proteome</keyword>
<organism evidence="2 3">
    <name type="scientific">Roseovarius aquimarinus</name>
    <dbReference type="NCBI Taxonomy" id="1229156"/>
    <lineage>
        <taxon>Bacteria</taxon>
        <taxon>Pseudomonadati</taxon>
        <taxon>Pseudomonadota</taxon>
        <taxon>Alphaproteobacteria</taxon>
        <taxon>Rhodobacterales</taxon>
        <taxon>Roseobacteraceae</taxon>
        <taxon>Roseovarius</taxon>
    </lineage>
</organism>
<feature type="region of interest" description="Disordered" evidence="1">
    <location>
        <begin position="53"/>
        <end position="99"/>
    </location>
</feature>
<evidence type="ECO:0000313" key="2">
    <source>
        <dbReference type="EMBL" id="MFH0253312.1"/>
    </source>
</evidence>
<comment type="caution">
    <text evidence="2">The sequence shown here is derived from an EMBL/GenBank/DDBJ whole genome shotgun (WGS) entry which is preliminary data.</text>
</comment>
<name>A0ABW7I566_9RHOB</name>
<sequence length="437" mass="48871">MSSTDPFKALGLDRGTATEAEVKAAYARLLKATRPEEDRAGFMALRQAFDAARRSARAQDQARAEAARRAEAAAPEDEAPAEAPEAPGPQDVSQPQPNLTWHHDAALGWSFNSSPRGKLVEGAARWMVAGGPDGAAFAARCAEALIALPAPEARAFREDVVNFIAHMADPEEAREDLPVWKPLPVIRPDWLTADVAAILRDDLGLLKFRPSDSWSARNYNAVRGLLAPETAAPDAALPPPADVDAIVEREETEARRDAHGSYYDRAAHRWVDRSPVTVAMEDIAAATQRNMWDLPEALRAIFARDELQALDEFQDFDARLRQMVCAATGWGNEARRPAYPAWLRPQVVQLLDGTFGWSRQFGRQHWQRQQYEWLHKVLSRDVEIGGDMPEFREAAPLPRAQPPSKFSLWEWLLREPRNLLIAYLGYRAVQILWRLVV</sequence>
<dbReference type="Proteomes" id="UP001607157">
    <property type="component" value="Unassembled WGS sequence"/>
</dbReference>
<protein>
    <recommendedName>
        <fullName evidence="4">J domain-containing protein</fullName>
    </recommendedName>
</protein>
<proteinExistence type="predicted"/>
<evidence type="ECO:0008006" key="4">
    <source>
        <dbReference type="Google" id="ProtNLM"/>
    </source>
</evidence>
<evidence type="ECO:0000313" key="3">
    <source>
        <dbReference type="Proteomes" id="UP001607157"/>
    </source>
</evidence>
<reference evidence="2 3" key="1">
    <citation type="submission" date="2024-10" db="EMBL/GenBank/DDBJ databases">
        <authorList>
            <person name="Yang X.-N."/>
        </authorList>
    </citation>
    <scope>NUCLEOTIDE SEQUENCE [LARGE SCALE GENOMIC DNA]</scope>
    <source>
        <strain evidence="2 3">CAU 1059</strain>
    </source>
</reference>
<dbReference type="EMBL" id="JBIHMM010000001">
    <property type="protein sequence ID" value="MFH0253312.1"/>
    <property type="molecule type" value="Genomic_DNA"/>
</dbReference>
<gene>
    <name evidence="2" type="ORF">ACGRVM_05385</name>
</gene>
<accession>A0ABW7I566</accession>
<evidence type="ECO:0000256" key="1">
    <source>
        <dbReference type="SAM" id="MobiDB-lite"/>
    </source>
</evidence>